<dbReference type="PANTHER" id="PTHR22426:SF2">
    <property type="entry name" value="ARGININE_SERINE-RICH COILED-COIL PROTEIN 2"/>
    <property type="match status" value="1"/>
</dbReference>
<evidence type="ECO:0000313" key="4">
    <source>
        <dbReference type="Proteomes" id="UP001209878"/>
    </source>
</evidence>
<gene>
    <name evidence="3" type="ORF">NP493_662g01093</name>
</gene>
<proteinExistence type="predicted"/>
<comment type="caution">
    <text evidence="3">The sequence shown here is derived from an EMBL/GenBank/DDBJ whole genome shotgun (WGS) entry which is preliminary data.</text>
</comment>
<feature type="compositionally biased region" description="Polar residues" evidence="1">
    <location>
        <begin position="89"/>
        <end position="99"/>
    </location>
</feature>
<dbReference type="AlphaFoldDB" id="A0AAD9KS58"/>
<sequence>MAIPQPVAAPSCSVSGIPAPVSYPTCAALKKDKSHDKDASESSSEESDSSSGSSKRGNEQRRKSSLKNRVSRSLSSDSDSSNSSYSPSHATTDVGTTKKQQLQQSDSSSDGSDSERQHTHSTNSSDSSENFPQRPRDRYKSSDSDAPVGGDEHKDLASMKSVSQQQSKHIAEESIGGCAGDVSEPQQPDASSSPSKEVTLRDRLLKIAAENCSDEVSKADHVRRTRDVSSSRSPSPHKHRELKGRHRRGSRSQSREKGRRRGSRRRRSRSQERSRRGRSHRSRSGSHHRRSRERKTSTSSVTKSPSKERRRRLSSTTDDKDTTKSDHKKSPRQRSRSRSHHRRSKSRGHRSRSRSHRSRSRGRRSRSRHRRSRSRGRRSRSREGRSRKQGRGRHYSPPAHGHAFEGHSRVWKKKRPLEKGRNCMMRSPSRSPSRQKARLYKLLKQTAPPDKRLTFKESLLRQLMKLQKDANAGNLTLDPSTLEALEAAHEKPSSLPLNSNNPLLAMMMAAGDKVTPQQALLQTMAAMHQKAQEMTGVAVPKYYNPAAVNPLKYAEQMQKRKLLWSKAKTDNKEEGVATWGGTSFSQDQDGQIAHKFRKLMGMKEGEDDEDEEHPANEEQQLKQQQLFDQLDKEYEFARMTTHTHRGIGLGFQSLGLPDN</sequence>
<feature type="compositionally biased region" description="Basic residues" evidence="1">
    <location>
        <begin position="257"/>
        <end position="268"/>
    </location>
</feature>
<feature type="compositionally biased region" description="Polar residues" evidence="1">
    <location>
        <begin position="184"/>
        <end position="196"/>
    </location>
</feature>
<feature type="compositionally biased region" description="Basic residues" evidence="1">
    <location>
        <begin position="326"/>
        <end position="380"/>
    </location>
</feature>
<feature type="compositionally biased region" description="Basic residues" evidence="1">
    <location>
        <begin position="235"/>
        <end position="250"/>
    </location>
</feature>
<name>A0AAD9KS58_RIDPI</name>
<dbReference type="Pfam" id="PF15477">
    <property type="entry name" value="SMAP"/>
    <property type="match status" value="1"/>
</dbReference>
<feature type="region of interest" description="Disordered" evidence="1">
    <location>
        <begin position="603"/>
        <end position="627"/>
    </location>
</feature>
<reference evidence="3" key="1">
    <citation type="journal article" date="2023" name="Mol. Biol. Evol.">
        <title>Third-Generation Sequencing Reveals the Adaptive Role of the Epigenome in Three Deep-Sea Polychaetes.</title>
        <authorList>
            <person name="Perez M."/>
            <person name="Aroh O."/>
            <person name="Sun Y."/>
            <person name="Lan Y."/>
            <person name="Juniper S.K."/>
            <person name="Young C.R."/>
            <person name="Angers B."/>
            <person name="Qian P.Y."/>
        </authorList>
    </citation>
    <scope>NUCLEOTIDE SEQUENCE</scope>
    <source>
        <strain evidence="3">R07B-5</strain>
    </source>
</reference>
<protein>
    <recommendedName>
        <fullName evidence="2">Small acidic protein-like domain-containing protein</fullName>
    </recommendedName>
</protein>
<organism evidence="3 4">
    <name type="scientific">Ridgeia piscesae</name>
    <name type="common">Tubeworm</name>
    <dbReference type="NCBI Taxonomy" id="27915"/>
    <lineage>
        <taxon>Eukaryota</taxon>
        <taxon>Metazoa</taxon>
        <taxon>Spiralia</taxon>
        <taxon>Lophotrochozoa</taxon>
        <taxon>Annelida</taxon>
        <taxon>Polychaeta</taxon>
        <taxon>Sedentaria</taxon>
        <taxon>Canalipalpata</taxon>
        <taxon>Sabellida</taxon>
        <taxon>Siboglinidae</taxon>
        <taxon>Ridgeia</taxon>
    </lineage>
</organism>
<evidence type="ECO:0000256" key="1">
    <source>
        <dbReference type="SAM" id="MobiDB-lite"/>
    </source>
</evidence>
<feature type="compositionally biased region" description="Basic residues" evidence="1">
    <location>
        <begin position="275"/>
        <end position="293"/>
    </location>
</feature>
<dbReference type="EMBL" id="JAODUO010000661">
    <property type="protein sequence ID" value="KAK2176481.1"/>
    <property type="molecule type" value="Genomic_DNA"/>
</dbReference>
<evidence type="ECO:0000259" key="2">
    <source>
        <dbReference type="Pfam" id="PF15477"/>
    </source>
</evidence>
<feature type="compositionally biased region" description="Polar residues" evidence="1">
    <location>
        <begin position="120"/>
        <end position="131"/>
    </location>
</feature>
<feature type="compositionally biased region" description="Basic and acidic residues" evidence="1">
    <location>
        <begin position="215"/>
        <end position="229"/>
    </location>
</feature>
<feature type="compositionally biased region" description="Low complexity" evidence="1">
    <location>
        <begin position="71"/>
        <end position="88"/>
    </location>
</feature>
<feature type="compositionally biased region" description="Low complexity" evidence="1">
    <location>
        <begin position="100"/>
        <end position="111"/>
    </location>
</feature>
<dbReference type="PANTHER" id="PTHR22426">
    <property type="entry name" value="ARGININE_SERINE-RICH COILED-COIL PROTEIN 2"/>
    <property type="match status" value="1"/>
</dbReference>
<feature type="compositionally biased region" description="Basic and acidic residues" evidence="1">
    <location>
        <begin position="134"/>
        <end position="143"/>
    </location>
</feature>
<feature type="region of interest" description="Disordered" evidence="1">
    <location>
        <begin position="1"/>
        <end position="435"/>
    </location>
</feature>
<evidence type="ECO:0000313" key="3">
    <source>
        <dbReference type="EMBL" id="KAK2176481.1"/>
    </source>
</evidence>
<dbReference type="Proteomes" id="UP001209878">
    <property type="component" value="Unassembled WGS sequence"/>
</dbReference>
<keyword evidence="4" id="KW-1185">Reference proteome</keyword>
<dbReference type="InterPro" id="IPR028124">
    <property type="entry name" value="SMAP_dom"/>
</dbReference>
<accession>A0AAD9KS58</accession>
<feature type="compositionally biased region" description="Basic and acidic residues" evidence="1">
    <location>
        <begin position="29"/>
        <end position="40"/>
    </location>
</feature>
<feature type="domain" description="Small acidic protein-like" evidence="2">
    <location>
        <begin position="579"/>
        <end position="650"/>
    </location>
</feature>